<sequence>MGIFILFELVSLIFITTLCLIITIAVQVSAIAKKFPLLFYLRLTSWFLVLYFLTDIISIILKSDIFARVHIVLMFPFTFFFILFFNNILKESYYTIGLIMACCLGFLLIFLSTQPNVVQLVIEMGFEKYIPNGLFNIIHNVLYFMFIIYFFFWGLETWSSSPFYLKGKGLINLIGTGIYVFGGILFHILYYINPIFKIFMNISNLIGMLIMTIVIMKNVKILYVLPYTIYTISVRDHKGNPLYDHDWSESSISETIFSGFLNAIEIMSEEIM</sequence>
<keyword evidence="1" id="KW-0472">Membrane</keyword>
<feature type="transmembrane region" description="Helical" evidence="1">
    <location>
        <begin position="12"/>
        <end position="32"/>
    </location>
</feature>
<feature type="transmembrane region" description="Helical" evidence="1">
    <location>
        <begin position="67"/>
        <end position="86"/>
    </location>
</feature>
<feature type="transmembrane region" description="Helical" evidence="1">
    <location>
        <begin position="198"/>
        <end position="216"/>
    </location>
</feature>
<feature type="transmembrane region" description="Helical" evidence="1">
    <location>
        <begin position="170"/>
        <end position="192"/>
    </location>
</feature>
<accession>A0A0F9J0Q2</accession>
<name>A0A0F9J0Q2_9ZZZZ</name>
<reference evidence="2" key="1">
    <citation type="journal article" date="2015" name="Nature">
        <title>Complex archaea that bridge the gap between prokaryotes and eukaryotes.</title>
        <authorList>
            <person name="Spang A."/>
            <person name="Saw J.H."/>
            <person name="Jorgensen S.L."/>
            <person name="Zaremba-Niedzwiedzka K."/>
            <person name="Martijn J."/>
            <person name="Lind A.E."/>
            <person name="van Eijk R."/>
            <person name="Schleper C."/>
            <person name="Guy L."/>
            <person name="Ettema T.J."/>
        </authorList>
    </citation>
    <scope>NUCLEOTIDE SEQUENCE</scope>
</reference>
<gene>
    <name evidence="2" type="ORF">LCGC14_1589290</name>
</gene>
<feature type="transmembrane region" description="Helical" evidence="1">
    <location>
        <begin position="133"/>
        <end position="158"/>
    </location>
</feature>
<keyword evidence="1" id="KW-0812">Transmembrane</keyword>
<evidence type="ECO:0000256" key="1">
    <source>
        <dbReference type="SAM" id="Phobius"/>
    </source>
</evidence>
<evidence type="ECO:0008006" key="3">
    <source>
        <dbReference type="Google" id="ProtNLM"/>
    </source>
</evidence>
<protein>
    <recommendedName>
        <fullName evidence="3">Histidine kinase N-terminal 7TM region domain-containing protein</fullName>
    </recommendedName>
</protein>
<feature type="transmembrane region" description="Helical" evidence="1">
    <location>
        <begin position="93"/>
        <end position="113"/>
    </location>
</feature>
<organism evidence="2">
    <name type="scientific">marine sediment metagenome</name>
    <dbReference type="NCBI Taxonomy" id="412755"/>
    <lineage>
        <taxon>unclassified sequences</taxon>
        <taxon>metagenomes</taxon>
        <taxon>ecological metagenomes</taxon>
    </lineage>
</organism>
<feature type="transmembrane region" description="Helical" evidence="1">
    <location>
        <begin position="39"/>
        <end position="61"/>
    </location>
</feature>
<dbReference type="AlphaFoldDB" id="A0A0F9J0Q2"/>
<comment type="caution">
    <text evidence="2">The sequence shown here is derived from an EMBL/GenBank/DDBJ whole genome shotgun (WGS) entry which is preliminary data.</text>
</comment>
<feature type="non-terminal residue" evidence="2">
    <location>
        <position position="272"/>
    </location>
</feature>
<proteinExistence type="predicted"/>
<evidence type="ECO:0000313" key="2">
    <source>
        <dbReference type="EMBL" id="KKM25999.1"/>
    </source>
</evidence>
<keyword evidence="1" id="KW-1133">Transmembrane helix</keyword>
<dbReference type="EMBL" id="LAZR01012596">
    <property type="protein sequence ID" value="KKM25999.1"/>
    <property type="molecule type" value="Genomic_DNA"/>
</dbReference>